<dbReference type="GO" id="GO:0005634">
    <property type="term" value="C:nucleus"/>
    <property type="evidence" value="ECO:0007669"/>
    <property type="project" value="TreeGrafter"/>
</dbReference>
<dbReference type="PANTHER" id="PTHR11736:SF14">
    <property type="entry name" value="NSE3 HOMOLOG, SMC5-SMC6 COMPLEX COMPONENT"/>
    <property type="match status" value="1"/>
</dbReference>
<dbReference type="Gene3D" id="1.10.10.1200">
    <property type="entry name" value="MAGE homology domain, winged helix WH1 motif"/>
    <property type="match status" value="1"/>
</dbReference>
<dbReference type="PANTHER" id="PTHR11736">
    <property type="entry name" value="MELANOMA-ASSOCIATED ANTIGEN MAGE ANTIGEN"/>
    <property type="match status" value="1"/>
</dbReference>
<dbReference type="SMART" id="SM01373">
    <property type="entry name" value="MAGE"/>
    <property type="match status" value="1"/>
</dbReference>
<reference evidence="4" key="2">
    <citation type="submission" date="2021-11" db="EMBL/GenBank/DDBJ databases">
        <authorList>
            <consortium name="Genoscope - CEA"/>
            <person name="William W."/>
        </authorList>
    </citation>
    <scope>NUCLEOTIDE SEQUENCE</scope>
</reference>
<dbReference type="EMBL" id="HBIW01015505">
    <property type="protein sequence ID" value="CAE0697945.1"/>
    <property type="molecule type" value="Transcribed_RNA"/>
</dbReference>
<evidence type="ECO:0000313" key="5">
    <source>
        <dbReference type="Proteomes" id="UP000789595"/>
    </source>
</evidence>
<dbReference type="EMBL" id="CAKKNE010000002">
    <property type="protein sequence ID" value="CAH0368726.1"/>
    <property type="molecule type" value="Genomic_DNA"/>
</dbReference>
<feature type="compositionally biased region" description="Basic and acidic residues" evidence="1">
    <location>
        <begin position="60"/>
        <end position="77"/>
    </location>
</feature>
<evidence type="ECO:0000256" key="1">
    <source>
        <dbReference type="SAM" id="MobiDB-lite"/>
    </source>
</evidence>
<evidence type="ECO:0000313" key="3">
    <source>
        <dbReference type="EMBL" id="CAE0697945.1"/>
    </source>
</evidence>
<feature type="compositionally biased region" description="Basic and acidic residues" evidence="1">
    <location>
        <begin position="91"/>
        <end position="107"/>
    </location>
</feature>
<dbReference type="InterPro" id="IPR002190">
    <property type="entry name" value="MHD_dom"/>
</dbReference>
<sequence>MAPKRRRSKKKEPEEEEETEYVEGASQEEQPTKKSRRDERSQRRSQEDEAPPSQEEEEEKPPVEPPKEALGHDANERRKFKLYVDQMTKSYRTDPHPEKRIKSHKDDDEAPAGAKKEKERAEALAEAELDVLVKKMARYLLLRGTKRLPIVKSKLGEVMGDYRKNRITSYVLQRAADELRKTWGYELVQAPDKCGDYEYKGNARDSMYLVHKKKARGPDHAALTTNGLDDSSAASRGLLLTCLSIAQAQGGSVRETELYRLLNSLDERIADEPPAKTSQARGSIPDLGHVAKHVESYVQQQYLVAYKDAEDENCLQLGPRALVDVGRFQIAQFTSDALGHEAVDPSIITEIQDSVRDDAAAQAAQG</sequence>
<feature type="compositionally biased region" description="Basic residues" evidence="1">
    <location>
        <begin position="1"/>
        <end position="10"/>
    </location>
</feature>
<gene>
    <name evidence="3" type="ORF">PCAL00307_LOCUS13381</name>
    <name evidence="4" type="ORF">PECAL_2P18030</name>
</gene>
<dbReference type="InterPro" id="IPR037445">
    <property type="entry name" value="MAGE"/>
</dbReference>
<dbReference type="Pfam" id="PF01454">
    <property type="entry name" value="MAGE"/>
    <property type="match status" value="1"/>
</dbReference>
<proteinExistence type="predicted"/>
<dbReference type="Gene3D" id="1.10.10.1210">
    <property type="entry name" value="MAGE homology domain, winged helix WH2 motif"/>
    <property type="match status" value="1"/>
</dbReference>
<dbReference type="OrthoDB" id="205198at2759"/>
<feature type="compositionally biased region" description="Acidic residues" evidence="1">
    <location>
        <begin position="48"/>
        <end position="59"/>
    </location>
</feature>
<protein>
    <recommendedName>
        <fullName evidence="2">MAGE domain-containing protein</fullName>
    </recommendedName>
</protein>
<keyword evidence="5" id="KW-1185">Reference proteome</keyword>
<dbReference type="InterPro" id="IPR041899">
    <property type="entry name" value="MAGE_WH2"/>
</dbReference>
<feature type="domain" description="MAGE" evidence="2">
    <location>
        <begin position="136"/>
        <end position="330"/>
    </location>
</feature>
<organism evidence="3">
    <name type="scientific">Pelagomonas calceolata</name>
    <dbReference type="NCBI Taxonomy" id="35677"/>
    <lineage>
        <taxon>Eukaryota</taxon>
        <taxon>Sar</taxon>
        <taxon>Stramenopiles</taxon>
        <taxon>Ochrophyta</taxon>
        <taxon>Pelagophyceae</taxon>
        <taxon>Pelagomonadales</taxon>
        <taxon>Pelagomonadaceae</taxon>
        <taxon>Pelagomonas</taxon>
    </lineage>
</organism>
<feature type="region of interest" description="Disordered" evidence="1">
    <location>
        <begin position="1"/>
        <end position="119"/>
    </location>
</feature>
<dbReference type="InterPro" id="IPR041898">
    <property type="entry name" value="MAGE_WH1"/>
</dbReference>
<accession>A0A7S3ZYA6</accession>
<dbReference type="AlphaFoldDB" id="A0A7S3ZYA6"/>
<evidence type="ECO:0000259" key="2">
    <source>
        <dbReference type="SMART" id="SM01373"/>
    </source>
</evidence>
<reference evidence="3" key="1">
    <citation type="submission" date="2021-01" db="EMBL/GenBank/DDBJ databases">
        <authorList>
            <person name="Corre E."/>
            <person name="Pelletier E."/>
            <person name="Niang G."/>
            <person name="Scheremetjew M."/>
            <person name="Finn R."/>
            <person name="Kale V."/>
            <person name="Holt S."/>
            <person name="Cochrane G."/>
            <person name="Meng A."/>
            <person name="Brown T."/>
            <person name="Cohen L."/>
        </authorList>
    </citation>
    <scope>NUCLEOTIDE SEQUENCE</scope>
    <source>
        <strain evidence="3">CCMP1756</strain>
    </source>
</reference>
<dbReference type="Proteomes" id="UP000789595">
    <property type="component" value="Unassembled WGS sequence"/>
</dbReference>
<name>A0A7S3ZYA6_9STRA</name>
<feature type="compositionally biased region" description="Basic and acidic residues" evidence="1">
    <location>
        <begin position="30"/>
        <end position="47"/>
    </location>
</feature>
<evidence type="ECO:0000313" key="4">
    <source>
        <dbReference type="EMBL" id="CAH0368726.1"/>
    </source>
</evidence>